<protein>
    <recommendedName>
        <fullName evidence="1">Helicase-associated domain-containing protein</fullName>
    </recommendedName>
</protein>
<name>A0A1V9YHZ6_9STRA</name>
<dbReference type="OrthoDB" id="66498at2759"/>
<dbReference type="Gene3D" id="6.10.140.530">
    <property type="match status" value="1"/>
</dbReference>
<comment type="caution">
    <text evidence="2">The sequence shown here is derived from an EMBL/GenBank/DDBJ whole genome shotgun (WGS) entry which is preliminary data.</text>
</comment>
<dbReference type="Proteomes" id="UP000243217">
    <property type="component" value="Unassembled WGS sequence"/>
</dbReference>
<dbReference type="PANTHER" id="PTHR37066">
    <property type="entry name" value="HELICASE-ASSOCIATED"/>
    <property type="match status" value="1"/>
</dbReference>
<dbReference type="Pfam" id="PF03457">
    <property type="entry name" value="HA"/>
    <property type="match status" value="3"/>
</dbReference>
<sequence>MEIYQFLENLLLGKNVSNLRSRRDNLLPEYQHELDKLGFVWSKLEDEWQVKLAALTTYKNLHGNLLIPQRFVVPTNDRQWPKDTWSIKLGLMVMNLRRRQRILTPERRNSLEKLGFVWDELQYKWQRNLTALKTYKKINGNLSVPYKFVVPINDPNWPEETWNLRLGINVSSLRARRDNLLPEYQHELDLVKLAALTTYKKLHGNLLIPNNFVVPTNDRQWPKDTWNIKLGLMVMNLRSRQSNLTPKRRNALEKLGFVWSAYDRSWQDKVEALKVYKSIHSDVNVPLSFVVPADDPRWPKHLHNMPLGRLVRYLRYDTNDKERKSTLK</sequence>
<dbReference type="AlphaFoldDB" id="A0A1V9YHZ6"/>
<dbReference type="STRING" id="74557.A0A1V9YHZ6"/>
<evidence type="ECO:0000313" key="3">
    <source>
        <dbReference type="Proteomes" id="UP000243217"/>
    </source>
</evidence>
<evidence type="ECO:0000313" key="2">
    <source>
        <dbReference type="EMBL" id="OQR85345.1"/>
    </source>
</evidence>
<gene>
    <name evidence="2" type="ORF">THRCLA_23038</name>
</gene>
<feature type="domain" description="Helicase-associated" evidence="1">
    <location>
        <begin position="123"/>
        <end position="188"/>
    </location>
</feature>
<proteinExistence type="predicted"/>
<evidence type="ECO:0000259" key="1">
    <source>
        <dbReference type="Pfam" id="PF03457"/>
    </source>
</evidence>
<reference evidence="2 3" key="1">
    <citation type="journal article" date="2014" name="Genome Biol. Evol.">
        <title>The secreted proteins of Achlya hypogyna and Thraustotheca clavata identify the ancestral oomycete secretome and reveal gene acquisitions by horizontal gene transfer.</title>
        <authorList>
            <person name="Misner I."/>
            <person name="Blouin N."/>
            <person name="Leonard G."/>
            <person name="Richards T.A."/>
            <person name="Lane C.E."/>
        </authorList>
    </citation>
    <scope>NUCLEOTIDE SEQUENCE [LARGE SCALE GENOMIC DNA]</scope>
    <source>
        <strain evidence="2 3">ATCC 34112</strain>
    </source>
</reference>
<organism evidence="2 3">
    <name type="scientific">Thraustotheca clavata</name>
    <dbReference type="NCBI Taxonomy" id="74557"/>
    <lineage>
        <taxon>Eukaryota</taxon>
        <taxon>Sar</taxon>
        <taxon>Stramenopiles</taxon>
        <taxon>Oomycota</taxon>
        <taxon>Saprolegniomycetes</taxon>
        <taxon>Saprolegniales</taxon>
        <taxon>Achlyaceae</taxon>
        <taxon>Thraustotheca</taxon>
    </lineage>
</organism>
<dbReference type="PANTHER" id="PTHR37066:SF1">
    <property type="entry name" value="LNS2_PITP DOMAIN-CONTAINING PROTEIN"/>
    <property type="match status" value="1"/>
</dbReference>
<feature type="domain" description="Helicase-associated" evidence="1">
    <location>
        <begin position="45"/>
        <end position="116"/>
    </location>
</feature>
<feature type="domain" description="Helicase-associated" evidence="1">
    <location>
        <begin position="192"/>
        <end position="257"/>
    </location>
</feature>
<dbReference type="EMBL" id="JNBS01003780">
    <property type="protein sequence ID" value="OQR85345.1"/>
    <property type="molecule type" value="Genomic_DNA"/>
</dbReference>
<dbReference type="InterPro" id="IPR005114">
    <property type="entry name" value="Helicase_assoc"/>
</dbReference>
<accession>A0A1V9YHZ6</accession>
<keyword evidence="3" id="KW-1185">Reference proteome</keyword>